<dbReference type="Proteomes" id="UP001279734">
    <property type="component" value="Unassembled WGS sequence"/>
</dbReference>
<dbReference type="Pfam" id="PF08137">
    <property type="entry name" value="DVL"/>
    <property type="match status" value="1"/>
</dbReference>
<name>A0AAD3XNX2_NEPGR</name>
<proteinExistence type="inferred from homology"/>
<dbReference type="EMBL" id="BSYO01000010">
    <property type="protein sequence ID" value="GMH11191.1"/>
    <property type="molecule type" value="Genomic_DNA"/>
</dbReference>
<keyword evidence="3" id="KW-1003">Cell membrane</keyword>
<organism evidence="9 10">
    <name type="scientific">Nepenthes gracilis</name>
    <name type="common">Slender pitcher plant</name>
    <dbReference type="NCBI Taxonomy" id="150966"/>
    <lineage>
        <taxon>Eukaryota</taxon>
        <taxon>Viridiplantae</taxon>
        <taxon>Streptophyta</taxon>
        <taxon>Embryophyta</taxon>
        <taxon>Tracheophyta</taxon>
        <taxon>Spermatophyta</taxon>
        <taxon>Magnoliopsida</taxon>
        <taxon>eudicotyledons</taxon>
        <taxon>Gunneridae</taxon>
        <taxon>Pentapetalae</taxon>
        <taxon>Caryophyllales</taxon>
        <taxon>Nepenthaceae</taxon>
        <taxon>Nepenthes</taxon>
    </lineage>
</organism>
<dbReference type="InterPro" id="IPR012552">
    <property type="entry name" value="DVL"/>
</dbReference>
<dbReference type="GO" id="GO:0005886">
    <property type="term" value="C:plasma membrane"/>
    <property type="evidence" value="ECO:0007669"/>
    <property type="project" value="UniProtKB-SubCell"/>
</dbReference>
<feature type="compositionally biased region" description="Low complexity" evidence="8">
    <location>
        <begin position="52"/>
        <end position="77"/>
    </location>
</feature>
<evidence type="ECO:0000256" key="3">
    <source>
        <dbReference type="ARBA" id="ARBA00022475"/>
    </source>
</evidence>
<reference evidence="9" key="1">
    <citation type="submission" date="2023-05" db="EMBL/GenBank/DDBJ databases">
        <title>Nepenthes gracilis genome sequencing.</title>
        <authorList>
            <person name="Fukushima K."/>
        </authorList>
    </citation>
    <scope>NUCLEOTIDE SEQUENCE</scope>
    <source>
        <strain evidence="9">SING2019-196</strain>
    </source>
</reference>
<accession>A0AAD3XNX2</accession>
<feature type="region of interest" description="Disordered" evidence="8">
    <location>
        <begin position="1"/>
        <end position="103"/>
    </location>
</feature>
<keyword evidence="10" id="KW-1185">Reference proteome</keyword>
<feature type="compositionally biased region" description="Polar residues" evidence="8">
    <location>
        <begin position="85"/>
        <end position="103"/>
    </location>
</feature>
<evidence type="ECO:0000256" key="2">
    <source>
        <dbReference type="ARBA" id="ARBA00022473"/>
    </source>
</evidence>
<dbReference type="GO" id="GO:0008285">
    <property type="term" value="P:negative regulation of cell population proliferation"/>
    <property type="evidence" value="ECO:0007669"/>
    <property type="project" value="InterPro"/>
</dbReference>
<keyword evidence="2" id="KW-0217">Developmental protein</keyword>
<dbReference type="PANTHER" id="PTHR47596:SF2">
    <property type="entry name" value="SMALL POLYPEPTIDE DEVIL 9"/>
    <property type="match status" value="1"/>
</dbReference>
<sequence length="140" mass="15683">MASDAPEFLVDKKWRPSRKESTNKWSSSTSFEASLRRTCSQKITSSKAPSISRSFSLKTSSATSKLSSLSKSPFKTSNPSPPLGRSSSTKNSPPLIRSLSQKGSAFTRKCSTLAKNRRQRFYIMRRCVTMLVCWRKDCDS</sequence>
<feature type="compositionally biased region" description="Basic and acidic residues" evidence="8">
    <location>
        <begin position="9"/>
        <end position="22"/>
    </location>
</feature>
<evidence type="ECO:0000256" key="1">
    <source>
        <dbReference type="ARBA" id="ARBA00004162"/>
    </source>
</evidence>
<evidence type="ECO:0000313" key="10">
    <source>
        <dbReference type="Proteomes" id="UP001279734"/>
    </source>
</evidence>
<evidence type="ECO:0000256" key="5">
    <source>
        <dbReference type="ARBA" id="ARBA00022989"/>
    </source>
</evidence>
<evidence type="ECO:0000256" key="6">
    <source>
        <dbReference type="ARBA" id="ARBA00023136"/>
    </source>
</evidence>
<comment type="subcellular location">
    <subcellularLocation>
        <location evidence="1">Cell membrane</location>
        <topology evidence="1">Single-pass membrane protein</topology>
    </subcellularLocation>
</comment>
<evidence type="ECO:0000256" key="7">
    <source>
        <dbReference type="ARBA" id="ARBA00024340"/>
    </source>
</evidence>
<feature type="compositionally biased region" description="Polar residues" evidence="8">
    <location>
        <begin position="23"/>
        <end position="51"/>
    </location>
</feature>
<dbReference type="GO" id="GO:0048367">
    <property type="term" value="P:shoot system development"/>
    <property type="evidence" value="ECO:0007669"/>
    <property type="project" value="UniProtKB-ARBA"/>
</dbReference>
<keyword evidence="4" id="KW-0812">Transmembrane</keyword>
<evidence type="ECO:0000256" key="4">
    <source>
        <dbReference type="ARBA" id="ARBA00022692"/>
    </source>
</evidence>
<dbReference type="PANTHER" id="PTHR47596">
    <property type="entry name" value="DVL13"/>
    <property type="match status" value="1"/>
</dbReference>
<evidence type="ECO:0000313" key="9">
    <source>
        <dbReference type="EMBL" id="GMH11191.1"/>
    </source>
</evidence>
<keyword evidence="6" id="KW-0472">Membrane</keyword>
<comment type="similarity">
    <text evidence="7">Belongs to the DVL/RTFL small polypeptides family.</text>
</comment>
<dbReference type="AlphaFoldDB" id="A0AAD3XNX2"/>
<keyword evidence="5" id="KW-1133">Transmembrane helix</keyword>
<evidence type="ECO:0000256" key="8">
    <source>
        <dbReference type="SAM" id="MobiDB-lite"/>
    </source>
</evidence>
<dbReference type="InterPro" id="IPR052692">
    <property type="entry name" value="DVL_RTFL_polypeptides"/>
</dbReference>
<protein>
    <submittedName>
        <fullName evidence="9">Uncharacterized protein</fullName>
    </submittedName>
</protein>
<comment type="caution">
    <text evidence="9">The sequence shown here is derived from an EMBL/GenBank/DDBJ whole genome shotgun (WGS) entry which is preliminary data.</text>
</comment>
<gene>
    <name evidence="9" type="ORF">Nepgr_013032</name>
</gene>